<sequence>MGTGEKLAWHFTPDVVVGFKPKASFIQQHSQEELNAHVKALLAAASYGPMHPLNLTLLYNSSETHQKIAIAVASIRPRK</sequence>
<proteinExistence type="predicted"/>
<gene>
    <name evidence="1" type="ORF">BBW68_06685</name>
</gene>
<evidence type="ECO:0000313" key="1">
    <source>
        <dbReference type="EMBL" id="OFC63113.1"/>
    </source>
</evidence>
<dbReference type="EMBL" id="MAYS01000133">
    <property type="protein sequence ID" value="OFC63113.1"/>
    <property type="molecule type" value="Genomic_DNA"/>
</dbReference>
<organism evidence="1 2">
    <name type="scientific">Candidatus Erwinia dacicola</name>
    <dbReference type="NCBI Taxonomy" id="252393"/>
    <lineage>
        <taxon>Bacteria</taxon>
        <taxon>Pseudomonadati</taxon>
        <taxon>Pseudomonadota</taxon>
        <taxon>Gammaproteobacteria</taxon>
        <taxon>Enterobacterales</taxon>
        <taxon>Erwiniaceae</taxon>
        <taxon>Erwinia</taxon>
    </lineage>
</organism>
<reference evidence="1 2" key="1">
    <citation type="submission" date="2016-07" db="EMBL/GenBank/DDBJ databases">
        <authorList>
            <person name="Yuval B."/>
        </authorList>
    </citation>
    <scope>NUCLEOTIDE SEQUENCE [LARGE SCALE GENOMIC DNA]</scope>
    <source>
        <strain evidence="1 2">IL</strain>
    </source>
</reference>
<name>A0A1E7Z2Z0_9GAMM</name>
<accession>A0A1E7Z2Z0</accession>
<dbReference type="AlphaFoldDB" id="A0A1E7Z2Z0"/>
<dbReference type="Proteomes" id="UP000243534">
    <property type="component" value="Unassembled WGS sequence"/>
</dbReference>
<evidence type="ECO:0000313" key="2">
    <source>
        <dbReference type="Proteomes" id="UP000243534"/>
    </source>
</evidence>
<comment type="caution">
    <text evidence="1">The sequence shown here is derived from an EMBL/GenBank/DDBJ whole genome shotgun (WGS) entry which is preliminary data.</text>
</comment>
<protein>
    <submittedName>
        <fullName evidence="1">Uncharacterized protein</fullName>
    </submittedName>
</protein>
<dbReference type="Gene3D" id="3.10.105.10">
    <property type="entry name" value="Dipeptide-binding Protein, Domain 3"/>
    <property type="match status" value="1"/>
</dbReference>